<accession>A0A502BLT9</accession>
<keyword evidence="3" id="KW-1185">Reference proteome</keyword>
<comment type="caution">
    <text evidence="2">The sequence shown here is derived from an EMBL/GenBank/DDBJ whole genome shotgun (WGS) entry which is preliminary data.</text>
</comment>
<protein>
    <recommendedName>
        <fullName evidence="1">Putative Flp pilus-assembly TadG-like N-terminal domain-containing protein</fullName>
    </recommendedName>
</protein>
<dbReference type="Proteomes" id="UP000315388">
    <property type="component" value="Unassembled WGS sequence"/>
</dbReference>
<proteinExistence type="predicted"/>
<evidence type="ECO:0000313" key="3">
    <source>
        <dbReference type="Proteomes" id="UP000315388"/>
    </source>
</evidence>
<name>A0A502BLT9_9HYPH</name>
<gene>
    <name evidence="2" type="ORF">FHY56_09280</name>
</gene>
<dbReference type="AlphaFoldDB" id="A0A502BLT9"/>
<organism evidence="2 3">
    <name type="scientific">Brucella gallinifaecis</name>
    <dbReference type="NCBI Taxonomy" id="215590"/>
    <lineage>
        <taxon>Bacteria</taxon>
        <taxon>Pseudomonadati</taxon>
        <taxon>Pseudomonadota</taxon>
        <taxon>Alphaproteobacteria</taxon>
        <taxon>Hyphomicrobiales</taxon>
        <taxon>Brucellaceae</taxon>
        <taxon>Brucella/Ochrobactrum group</taxon>
        <taxon>Brucella</taxon>
    </lineage>
</organism>
<evidence type="ECO:0000313" key="2">
    <source>
        <dbReference type="EMBL" id="TPF75442.1"/>
    </source>
</evidence>
<feature type="domain" description="Putative Flp pilus-assembly TadG-like N-terminal" evidence="1">
    <location>
        <begin position="12"/>
        <end position="56"/>
    </location>
</feature>
<dbReference type="InterPro" id="IPR028087">
    <property type="entry name" value="Tad_N"/>
</dbReference>
<dbReference type="EMBL" id="VEWJ01000005">
    <property type="protein sequence ID" value="TPF75442.1"/>
    <property type="molecule type" value="Genomic_DNA"/>
</dbReference>
<dbReference type="Pfam" id="PF13400">
    <property type="entry name" value="Tad"/>
    <property type="match status" value="1"/>
</dbReference>
<sequence length="492" mass="55233">MDVKNFIKDNNGSAAITTAILIGVLCVASGSAIEITRIVTYKSELQHAADSAVLAAISDSSKAARIWREQATTQHMRIPEGDIELTDYFEQNFPKNDVLIMEKNQVEPRVEIKNQILQSDLTYNAKLKSYFSGILGYDSFELSGHAQARRLIQINESKTDTPFDLYFFLDNSPSMGIGLTRDDIHALQKYPVWGTNNGGCGFACHFRPEESPSEWTPSELPNLRKRLPPVTLRIDDLKKSFIHEIERIEAESHLSKKNPVNIAAYSFPEEDSLKGGNPDDIRKLFDLSDNYTNILKNIKTESYLSLMKVGIEAQCINQSCDYEGNCTPCIPGTKGYTIGPRYNSNLPEAMRVIEKDILSNKTDRKKAMIIITDGFANYDMKDKDKCYQSVSVRPQRTIPLGTCVGPINLELCEEIKKKGILIGTVQTEYVPELKNADDEFEKIVIPQAEMVSDYLAKCASPGLSYKTNFGLSVTENLTRVVDKLIRRVKLVE</sequence>
<reference evidence="2 3" key="1">
    <citation type="journal article" date="2003" name="Int. J. Syst. Evol. Microbiol.">
        <title>Towards a standardized format for the description of a novel species (of an established genus): Ochrobactrum gallinifaecis sp. nov.</title>
        <authorList>
            <person name="Kampfer P."/>
            <person name="Buczolits S."/>
            <person name="Albrecht A."/>
            <person name="Busse H.J."/>
            <person name="Stackebrandt E."/>
        </authorList>
    </citation>
    <scope>NUCLEOTIDE SEQUENCE [LARGE SCALE GENOMIC DNA]</scope>
    <source>
        <strain evidence="2 3">ISO 196</strain>
    </source>
</reference>
<evidence type="ECO:0000259" key="1">
    <source>
        <dbReference type="Pfam" id="PF13400"/>
    </source>
</evidence>